<feature type="binding site" evidence="10">
    <location>
        <position position="299"/>
    </location>
    <ligand>
        <name>Mn(2+)</name>
        <dbReference type="ChEBI" id="CHEBI:29035"/>
    </ligand>
</feature>
<feature type="transmembrane region" description="Helical" evidence="11">
    <location>
        <begin position="164"/>
        <end position="182"/>
    </location>
</feature>
<evidence type="ECO:0000256" key="8">
    <source>
        <dbReference type="PIRSR" id="PIRSR005091-1"/>
    </source>
</evidence>
<accession>A0A2X4WLE2</accession>
<dbReference type="PANTHER" id="PTHR47371:SF1">
    <property type="entry name" value="LIPOTEICHOIC ACID SYNTHASE-LIKE YQGS"/>
    <property type="match status" value="1"/>
</dbReference>
<evidence type="ECO:0000256" key="2">
    <source>
        <dbReference type="ARBA" id="ARBA00009983"/>
    </source>
</evidence>
<evidence type="ECO:0000256" key="6">
    <source>
        <dbReference type="ARBA" id="ARBA00023136"/>
    </source>
</evidence>
<dbReference type="InterPro" id="IPR012160">
    <property type="entry name" value="LtaS-like"/>
</dbReference>
<name>A0A2X4WLE2_LEDLE</name>
<keyword evidence="3 7" id="KW-1003">Cell membrane</keyword>
<protein>
    <submittedName>
        <fullName evidence="13">Sulfatase</fullName>
        <ecNumber evidence="13">3.1.6.-</ecNumber>
    </submittedName>
</protein>
<evidence type="ECO:0000256" key="10">
    <source>
        <dbReference type="PIRSR" id="PIRSR005091-3"/>
    </source>
</evidence>
<evidence type="ECO:0000256" key="9">
    <source>
        <dbReference type="PIRSR" id="PIRSR005091-2"/>
    </source>
</evidence>
<feature type="transmembrane region" description="Helical" evidence="11">
    <location>
        <begin position="77"/>
        <end position="99"/>
    </location>
</feature>
<dbReference type="Pfam" id="PF00884">
    <property type="entry name" value="Sulfatase"/>
    <property type="match status" value="1"/>
</dbReference>
<evidence type="ECO:0000256" key="5">
    <source>
        <dbReference type="ARBA" id="ARBA00022989"/>
    </source>
</evidence>
<dbReference type="Proteomes" id="UP000249134">
    <property type="component" value="Chromosome 1"/>
</dbReference>
<dbReference type="PANTHER" id="PTHR47371">
    <property type="entry name" value="LIPOTEICHOIC ACID SYNTHASE"/>
    <property type="match status" value="1"/>
</dbReference>
<organism evidence="13 14">
    <name type="scientific">Lederbergia lenta</name>
    <name type="common">Bacillus lentus</name>
    <dbReference type="NCBI Taxonomy" id="1467"/>
    <lineage>
        <taxon>Bacteria</taxon>
        <taxon>Bacillati</taxon>
        <taxon>Bacillota</taxon>
        <taxon>Bacilli</taxon>
        <taxon>Bacillales</taxon>
        <taxon>Bacillaceae</taxon>
        <taxon>Lederbergia</taxon>
    </lineage>
</organism>
<evidence type="ECO:0000313" key="13">
    <source>
        <dbReference type="EMBL" id="SQI63769.1"/>
    </source>
</evidence>
<keyword evidence="13" id="KW-0378">Hydrolase</keyword>
<dbReference type="GO" id="GO:0016787">
    <property type="term" value="F:hydrolase activity"/>
    <property type="evidence" value="ECO:0007669"/>
    <property type="project" value="UniProtKB-KW"/>
</dbReference>
<feature type="binding site" evidence="10">
    <location>
        <position position="257"/>
    </location>
    <ligand>
        <name>Mn(2+)</name>
        <dbReference type="ChEBI" id="CHEBI:29035"/>
    </ligand>
</feature>
<feature type="transmembrane region" description="Helical" evidence="11">
    <location>
        <begin position="125"/>
        <end position="144"/>
    </location>
</feature>
<dbReference type="CDD" id="cd16015">
    <property type="entry name" value="LTA_synthase"/>
    <property type="match status" value="1"/>
</dbReference>
<keyword evidence="9" id="KW-0464">Manganese</keyword>
<keyword evidence="14" id="KW-1185">Reference proteome</keyword>
<dbReference type="InterPro" id="IPR017850">
    <property type="entry name" value="Alkaline_phosphatase_core_sf"/>
</dbReference>
<dbReference type="SUPFAM" id="SSF53649">
    <property type="entry name" value="Alkaline phosphatase-like"/>
    <property type="match status" value="1"/>
</dbReference>
<keyword evidence="9" id="KW-0479">Metal-binding</keyword>
<dbReference type="PIRSF" id="PIRSF005091">
    <property type="entry name" value="Mmb_sulf_HI1246"/>
    <property type="match status" value="1"/>
</dbReference>
<dbReference type="InterPro" id="IPR050448">
    <property type="entry name" value="OpgB/LTA_synthase_biosynth"/>
</dbReference>
<evidence type="ECO:0000256" key="11">
    <source>
        <dbReference type="SAM" id="Phobius"/>
    </source>
</evidence>
<comment type="similarity">
    <text evidence="2 7">Belongs to the LTA synthase family.</text>
</comment>
<evidence type="ECO:0000256" key="3">
    <source>
        <dbReference type="ARBA" id="ARBA00022475"/>
    </source>
</evidence>
<keyword evidence="6 7" id="KW-0472">Membrane</keyword>
<evidence type="ECO:0000313" key="14">
    <source>
        <dbReference type="Proteomes" id="UP000249134"/>
    </source>
</evidence>
<feature type="transmembrane region" description="Helical" evidence="11">
    <location>
        <begin position="20"/>
        <end position="38"/>
    </location>
</feature>
<feature type="transmembrane region" description="Helical" evidence="11">
    <location>
        <begin position="50"/>
        <end position="70"/>
    </location>
</feature>
<dbReference type="STRING" id="1348624.GCA_001591545_03241"/>
<dbReference type="InterPro" id="IPR000917">
    <property type="entry name" value="Sulfatase_N"/>
</dbReference>
<sequence length="623" mass="72138">MRSRFLSFLEERQNQDISIYISTIFFLSLKMGALYIWVFHINIQSWMEGVVLGLTSIGSAVFLLGIGFIFPKKIRIAALFTIHFLLTLLLFGNVLYYRFYIDFITVPVLLQFQNVGGLSQSTFELISYFDILLFLDFFILGLLLRKNWLPDLSMKRKVWPKVAILAIVVPLALSLVINTGFWKKSYDKELIVKSLGLYHYHLYDLFVYSKTSVNSVFADETEIMEINKYTKGKQKQANQSELHGMAKNKNVVLVFLESTQSFVIDKQIDNQEVTPFLNKLKNESLYFSNFYHQTAQGKTSDAEFIIDNSLYPLPGGSVFVRRPQNEYYSLPHILKEQGYYSASFHGNDAQFWNRSVMYETLGYDQFFSKEYFEVNEDNSVNYGIKDIPFLEQSIPYLQTLPQPFYSKMLTLTNHFPYLLDPEDQFIEEANTSQGVVNRYFTTVRYEDEAIKTFFEQIKDTDLYKDSMFVLIGDHYGISRNYYDALEEVLEMPITQTGHVELQKVPLIIHIPGMEGQVINKVGGQVDLRTTILDLLGIEEEKETVAFGTSLLSENHKNLVIFRDGSFATAHHIFSEGECLSKSTGEKVKRNKCTPYFDQVQRELNYSDKVVFGDLLKFLTNDRK</sequence>
<dbReference type="EC" id="3.1.6.-" evidence="13"/>
<feature type="domain" description="Sulfatase N-terminal" evidence="12">
    <location>
        <begin position="249"/>
        <end position="537"/>
    </location>
</feature>
<reference evidence="13 14" key="1">
    <citation type="submission" date="2018-06" db="EMBL/GenBank/DDBJ databases">
        <authorList>
            <consortium name="Pathogen Informatics"/>
            <person name="Doyle S."/>
        </authorList>
    </citation>
    <scope>NUCLEOTIDE SEQUENCE [LARGE SCALE GENOMIC DNA]</scope>
    <source>
        <strain evidence="13 14">NCTC4824</strain>
    </source>
</reference>
<evidence type="ECO:0000256" key="1">
    <source>
        <dbReference type="ARBA" id="ARBA00004651"/>
    </source>
</evidence>
<dbReference type="Gene3D" id="3.40.720.10">
    <property type="entry name" value="Alkaline Phosphatase, subunit A"/>
    <property type="match status" value="1"/>
</dbReference>
<feature type="binding site" evidence="10">
    <location>
        <position position="473"/>
    </location>
    <ligand>
        <name>Mn(2+)</name>
        <dbReference type="ChEBI" id="CHEBI:29035"/>
    </ligand>
</feature>
<dbReference type="GO" id="GO:0046872">
    <property type="term" value="F:metal ion binding"/>
    <property type="evidence" value="ECO:0007669"/>
    <property type="project" value="UniProtKB-KW"/>
</dbReference>
<dbReference type="RefSeq" id="WP_066144602.1">
    <property type="nucleotide sequence ID" value="NZ_JAMATI010000005.1"/>
</dbReference>
<proteinExistence type="inferred from homology"/>
<evidence type="ECO:0000259" key="12">
    <source>
        <dbReference type="Pfam" id="PF00884"/>
    </source>
</evidence>
<comment type="subcellular location">
    <subcellularLocation>
        <location evidence="1">Cell membrane</location>
        <topology evidence="1">Multi-pass membrane protein</topology>
    </subcellularLocation>
</comment>
<dbReference type="GO" id="GO:0005886">
    <property type="term" value="C:plasma membrane"/>
    <property type="evidence" value="ECO:0007669"/>
    <property type="project" value="UniProtKB-SubCell"/>
</dbReference>
<feature type="binding site" evidence="10">
    <location>
        <position position="474"/>
    </location>
    <ligand>
        <name>Mn(2+)</name>
        <dbReference type="ChEBI" id="CHEBI:29035"/>
    </ligand>
</feature>
<keyword evidence="4 11" id="KW-0812">Transmembrane</keyword>
<evidence type="ECO:0000256" key="4">
    <source>
        <dbReference type="ARBA" id="ARBA00022692"/>
    </source>
</evidence>
<evidence type="ECO:0000256" key="7">
    <source>
        <dbReference type="PIRNR" id="PIRNR005091"/>
    </source>
</evidence>
<dbReference type="AlphaFoldDB" id="A0A2X4WLE2"/>
<gene>
    <name evidence="13" type="primary">ltaS2</name>
    <name evidence="13" type="ORF">NCTC4824_04293</name>
</gene>
<feature type="binding site" evidence="9">
    <location>
        <position position="414"/>
    </location>
    <ligand>
        <name>substrate</name>
    </ligand>
</feature>
<dbReference type="EMBL" id="LS483476">
    <property type="protein sequence ID" value="SQI63769.1"/>
    <property type="molecule type" value="Genomic_DNA"/>
</dbReference>
<feature type="active site" evidence="8">
    <location>
        <position position="299"/>
    </location>
</feature>
<keyword evidence="5 11" id="KW-1133">Transmembrane helix</keyword>
<dbReference type="Gene3D" id="3.30.1120.170">
    <property type="match status" value="1"/>
</dbReference>
<dbReference type="KEGG" id="blen:NCTC4824_04293"/>